<proteinExistence type="predicted"/>
<dbReference type="GO" id="GO:0009639">
    <property type="term" value="P:response to red or far red light"/>
    <property type="evidence" value="ECO:0007669"/>
    <property type="project" value="InterPro"/>
</dbReference>
<sequence>MDTIRPKSAPIKRTKLVRTFHKIISLRAATKIASNNGICKLKPNTKATKEEYDFEKMQDLKAKNRAVMEALLAKLFAGITSIKAAYAELQMAQDPYNNEAIQVADQAVVDELKAISELKRSFLKKELDLSPQVTLMLAEIQEQQGLMKTYEITIKKLESEAHRKGLGISTLKSELEELVSTNNSFEYKLKSSGPLSIFDNLLLSKLTATHFAQFQQQTVRSIRSFVRLMIKDMESASWDLDTAIKFIEPEAEFSKQSHRCFAFESFVSKTMLEGFNNPNFGLPSDSFPPNHKTHHHFFDQFNKLNPANPKSFLAQNHSASFCKFTRAKYLQLVHAKMECSLFGNLNQRKLINSGEVPDTPFFEAFAEMSMRVWLLHCLAFSFGQQVSIFQVNKNRRFSEVFMESVTVNNDSDTEFSVSFTVVPGFRIGKTVFQSLVYLSPVSNLRRIYD</sequence>
<dbReference type="PANTHER" id="PTHR31161">
    <property type="entry name" value="PROTEIN GRAVITROPIC IN THE LIGHT 1"/>
    <property type="match status" value="1"/>
</dbReference>
<dbReference type="Gramene" id="PRQ29242">
    <property type="protein sequence ID" value="PRQ29242"/>
    <property type="gene ID" value="RchiOBHm_Chr5g0011811"/>
</dbReference>
<comment type="caution">
    <text evidence="3">The sequence shown here is derived from an EMBL/GenBank/DDBJ whole genome shotgun (WGS) entry which is preliminary data.</text>
</comment>
<accession>A0A2P6Q4X9</accession>
<keyword evidence="4" id="KW-1185">Reference proteome</keyword>
<evidence type="ECO:0000313" key="4">
    <source>
        <dbReference type="Proteomes" id="UP000238479"/>
    </source>
</evidence>
<dbReference type="InterPro" id="IPR056813">
    <property type="entry name" value="GIL1_IRKI_C"/>
</dbReference>
<dbReference type="EMBL" id="PDCK01000043">
    <property type="protein sequence ID" value="PRQ29242.1"/>
    <property type="molecule type" value="Genomic_DNA"/>
</dbReference>
<evidence type="ECO:0000259" key="1">
    <source>
        <dbReference type="Pfam" id="PF04859"/>
    </source>
</evidence>
<dbReference type="AlphaFoldDB" id="A0A2P6Q4X9"/>
<dbReference type="STRING" id="74649.A0A2P6Q4X9"/>
<feature type="domain" description="DUF641" evidence="1">
    <location>
        <begin position="64"/>
        <end position="187"/>
    </location>
</feature>
<dbReference type="OrthoDB" id="1915848at2759"/>
<reference evidence="3 4" key="1">
    <citation type="journal article" date="2018" name="Nat. Genet.">
        <title>The Rosa genome provides new insights in the design of modern roses.</title>
        <authorList>
            <person name="Bendahmane M."/>
        </authorList>
    </citation>
    <scope>NUCLEOTIDE SEQUENCE [LARGE SCALE GENOMIC DNA]</scope>
    <source>
        <strain evidence="4">cv. Old Blush</strain>
    </source>
</reference>
<dbReference type="Proteomes" id="UP000238479">
    <property type="component" value="Chromosome 5"/>
</dbReference>
<name>A0A2P6Q4X9_ROSCH</name>
<dbReference type="InterPro" id="IPR040225">
    <property type="entry name" value="GIL1-like"/>
</dbReference>
<gene>
    <name evidence="3" type="ORF">RchiOBHm_Chr5g0011811</name>
</gene>
<protein>
    <submittedName>
        <fullName evidence="3">Uncharacterized protein</fullName>
    </submittedName>
</protein>
<dbReference type="GO" id="GO:0009959">
    <property type="term" value="P:negative gravitropism"/>
    <property type="evidence" value="ECO:0007669"/>
    <property type="project" value="InterPro"/>
</dbReference>
<organism evidence="3 4">
    <name type="scientific">Rosa chinensis</name>
    <name type="common">China rose</name>
    <dbReference type="NCBI Taxonomy" id="74649"/>
    <lineage>
        <taxon>Eukaryota</taxon>
        <taxon>Viridiplantae</taxon>
        <taxon>Streptophyta</taxon>
        <taxon>Embryophyta</taxon>
        <taxon>Tracheophyta</taxon>
        <taxon>Spermatophyta</taxon>
        <taxon>Magnoliopsida</taxon>
        <taxon>eudicotyledons</taxon>
        <taxon>Gunneridae</taxon>
        <taxon>Pentapetalae</taxon>
        <taxon>rosids</taxon>
        <taxon>fabids</taxon>
        <taxon>Rosales</taxon>
        <taxon>Rosaceae</taxon>
        <taxon>Rosoideae</taxon>
        <taxon>Rosoideae incertae sedis</taxon>
        <taxon>Rosa</taxon>
    </lineage>
</organism>
<dbReference type="OMA" id="AYVELQM"/>
<evidence type="ECO:0000313" key="3">
    <source>
        <dbReference type="EMBL" id="PRQ29242.1"/>
    </source>
</evidence>
<dbReference type="Pfam" id="PF04859">
    <property type="entry name" value="DUF641"/>
    <property type="match status" value="1"/>
</dbReference>
<dbReference type="Pfam" id="PF24994">
    <property type="entry name" value="GIL1_IRKI_C"/>
    <property type="match status" value="1"/>
</dbReference>
<evidence type="ECO:0000259" key="2">
    <source>
        <dbReference type="Pfam" id="PF24994"/>
    </source>
</evidence>
<dbReference type="InterPro" id="IPR006943">
    <property type="entry name" value="DUF641_pln"/>
</dbReference>
<feature type="domain" description="GIL1/IRKI C-terminal" evidence="2">
    <location>
        <begin position="388"/>
        <end position="437"/>
    </location>
</feature>